<dbReference type="SUPFAM" id="SSF103473">
    <property type="entry name" value="MFS general substrate transporter"/>
    <property type="match status" value="1"/>
</dbReference>
<feature type="compositionally biased region" description="Polar residues" evidence="8">
    <location>
        <begin position="21"/>
        <end position="37"/>
    </location>
</feature>
<evidence type="ECO:0000256" key="4">
    <source>
        <dbReference type="ARBA" id="ARBA00022692"/>
    </source>
</evidence>
<dbReference type="AlphaFoldDB" id="A0A8H4W1H3"/>
<proteinExistence type="inferred from homology"/>
<organism evidence="10 11">
    <name type="scientific">Cudoniella acicularis</name>
    <dbReference type="NCBI Taxonomy" id="354080"/>
    <lineage>
        <taxon>Eukaryota</taxon>
        <taxon>Fungi</taxon>
        <taxon>Dikarya</taxon>
        <taxon>Ascomycota</taxon>
        <taxon>Pezizomycotina</taxon>
        <taxon>Leotiomycetes</taxon>
        <taxon>Helotiales</taxon>
        <taxon>Tricladiaceae</taxon>
        <taxon>Cudoniella</taxon>
    </lineage>
</organism>
<dbReference type="FunFam" id="1.20.1250.20:FF:000085">
    <property type="entry name" value="MFS peptide transporter Ptr2"/>
    <property type="match status" value="1"/>
</dbReference>
<evidence type="ECO:0000256" key="7">
    <source>
        <dbReference type="RuleBase" id="RU003755"/>
    </source>
</evidence>
<dbReference type="InterPro" id="IPR036259">
    <property type="entry name" value="MFS_trans_sf"/>
</dbReference>
<keyword evidence="3 7" id="KW-0813">Transport</keyword>
<keyword evidence="6 9" id="KW-0472">Membrane</keyword>
<dbReference type="EMBL" id="JAAMPI010000579">
    <property type="protein sequence ID" value="KAF4630177.1"/>
    <property type="molecule type" value="Genomic_DNA"/>
</dbReference>
<feature type="region of interest" description="Disordered" evidence="8">
    <location>
        <begin position="1"/>
        <end position="39"/>
    </location>
</feature>
<evidence type="ECO:0000313" key="11">
    <source>
        <dbReference type="Proteomes" id="UP000566819"/>
    </source>
</evidence>
<evidence type="ECO:0000256" key="5">
    <source>
        <dbReference type="ARBA" id="ARBA00022989"/>
    </source>
</evidence>
<reference evidence="10 11" key="1">
    <citation type="submission" date="2020-03" db="EMBL/GenBank/DDBJ databases">
        <title>Draft Genome Sequence of Cudoniella acicularis.</title>
        <authorList>
            <person name="Buettner E."/>
            <person name="Kellner H."/>
        </authorList>
    </citation>
    <scope>NUCLEOTIDE SEQUENCE [LARGE SCALE GENOMIC DNA]</scope>
    <source>
        <strain evidence="10 11">DSM 108380</strain>
    </source>
</reference>
<feature type="transmembrane region" description="Helical" evidence="9">
    <location>
        <begin position="396"/>
        <end position="416"/>
    </location>
</feature>
<comment type="caution">
    <text evidence="10">The sequence shown here is derived from an EMBL/GenBank/DDBJ whole genome shotgun (WGS) entry which is preliminary data.</text>
</comment>
<dbReference type="Pfam" id="PF00854">
    <property type="entry name" value="PTR2"/>
    <property type="match status" value="1"/>
</dbReference>
<evidence type="ECO:0000313" key="10">
    <source>
        <dbReference type="EMBL" id="KAF4630177.1"/>
    </source>
</evidence>
<accession>A0A8H4W1H3</accession>
<gene>
    <name evidence="10" type="ORF">G7Y89_g7965</name>
</gene>
<dbReference type="OrthoDB" id="8904098at2759"/>
<evidence type="ECO:0000256" key="2">
    <source>
        <dbReference type="ARBA" id="ARBA00005982"/>
    </source>
</evidence>
<dbReference type="Proteomes" id="UP000566819">
    <property type="component" value="Unassembled WGS sequence"/>
</dbReference>
<dbReference type="PROSITE" id="PS01023">
    <property type="entry name" value="PTR2_2"/>
    <property type="match status" value="1"/>
</dbReference>
<evidence type="ECO:0000256" key="1">
    <source>
        <dbReference type="ARBA" id="ARBA00004141"/>
    </source>
</evidence>
<feature type="transmembrane region" description="Helical" evidence="9">
    <location>
        <begin position="260"/>
        <end position="281"/>
    </location>
</feature>
<feature type="transmembrane region" description="Helical" evidence="9">
    <location>
        <begin position="174"/>
        <end position="193"/>
    </location>
</feature>
<evidence type="ECO:0000256" key="8">
    <source>
        <dbReference type="SAM" id="MobiDB-lite"/>
    </source>
</evidence>
<feature type="transmembrane region" description="Helical" evidence="9">
    <location>
        <begin position="358"/>
        <end position="376"/>
    </location>
</feature>
<evidence type="ECO:0000256" key="3">
    <source>
        <dbReference type="ARBA" id="ARBA00022448"/>
    </source>
</evidence>
<dbReference type="GO" id="GO:0005886">
    <property type="term" value="C:plasma membrane"/>
    <property type="evidence" value="ECO:0007669"/>
    <property type="project" value="UniProtKB-ARBA"/>
</dbReference>
<name>A0A8H4W1H3_9HELO</name>
<feature type="transmembrane region" description="Helical" evidence="9">
    <location>
        <begin position="546"/>
        <end position="566"/>
    </location>
</feature>
<keyword evidence="11" id="KW-1185">Reference proteome</keyword>
<dbReference type="Gene3D" id="1.20.1250.20">
    <property type="entry name" value="MFS general substrate transporter like domains"/>
    <property type="match status" value="1"/>
</dbReference>
<feature type="transmembrane region" description="Helical" evidence="9">
    <location>
        <begin position="437"/>
        <end position="455"/>
    </location>
</feature>
<dbReference type="GO" id="GO:0071916">
    <property type="term" value="F:dipeptide transmembrane transporter activity"/>
    <property type="evidence" value="ECO:0007669"/>
    <property type="project" value="UniProtKB-ARBA"/>
</dbReference>
<dbReference type="PANTHER" id="PTHR11654">
    <property type="entry name" value="OLIGOPEPTIDE TRANSPORTER-RELATED"/>
    <property type="match status" value="1"/>
</dbReference>
<feature type="transmembrane region" description="Helical" evidence="9">
    <location>
        <begin position="520"/>
        <end position="540"/>
    </location>
</feature>
<sequence length="612" mass="67696">MNAASDLETMELAKGHEPKLSSPTLKGSIDYSPSQTDEYAHPTEEELHTLRRVSGKIPWTAFTVAFVELCERFSYYGTTAVFVNFIQQPMPEGSNTGAGFSGQSGALDMGQRASTGLTTFNQFWAYIMPLAGAYVADQYWGRFKTIQISIVFALIGHVILIISAIPPVIVHPTGAITCFSIGIVIMGMGVGGFKSNISPLIAEQCTETTIRVETTRKGERVIMDPAITISRVYLYFYLMINIGSLTGSIGMVYAEKYVGFWLAFLLPTLMLCICPMVIIFCKNRYVLHPPDGSVLAKAWKLWIMAIKNRWSWNPITFHKNFKAPGFWEAVMPSRLGTSKPAWMTFNDAWVDEVRRGLLACKVFLWYPLYWLAYNQMTNNLTSQAATMRLGGVPNDIVSNLNPLFIVILIPIMDLMIYPGFRKLGFNYTPIKRITTGFFLASCAMISATVTQYYIYKMNPCGDQASSCEDENGDPLVTNISVWVQILPYGLIGFSEIMASVTSLEYAFTKAPENMRSTVQAIALFMNAISAALAQALVALSGDPLLVINYGLVAGLAALGGVLFWLNNKATDKEEDRLNMLPAVNFTVKNVETSIDAERGESGGVITTEKEKM</sequence>
<feature type="transmembrane region" description="Helical" evidence="9">
    <location>
        <begin position="232"/>
        <end position="254"/>
    </location>
</feature>
<evidence type="ECO:0000256" key="9">
    <source>
        <dbReference type="SAM" id="Phobius"/>
    </source>
</evidence>
<dbReference type="InterPro" id="IPR018456">
    <property type="entry name" value="PTR2_symporter_CS"/>
</dbReference>
<evidence type="ECO:0000256" key="6">
    <source>
        <dbReference type="ARBA" id="ARBA00023136"/>
    </source>
</evidence>
<keyword evidence="4 7" id="KW-0812">Transmembrane</keyword>
<feature type="transmembrane region" description="Helical" evidence="9">
    <location>
        <begin position="485"/>
        <end position="508"/>
    </location>
</feature>
<protein>
    <submittedName>
        <fullName evidence="10">Uncharacterized protein</fullName>
    </submittedName>
</protein>
<keyword evidence="5 9" id="KW-1133">Transmembrane helix</keyword>
<dbReference type="InterPro" id="IPR000109">
    <property type="entry name" value="POT_fam"/>
</dbReference>
<comment type="similarity">
    <text evidence="2 7">Belongs to the major facilitator superfamily. Proton-dependent oligopeptide transporter (POT/PTR) (TC 2.A.17) family.</text>
</comment>
<comment type="subcellular location">
    <subcellularLocation>
        <location evidence="1 7">Membrane</location>
        <topology evidence="1 7">Multi-pass membrane protein</topology>
    </subcellularLocation>
</comment>
<feature type="transmembrane region" description="Helical" evidence="9">
    <location>
        <begin position="148"/>
        <end position="168"/>
    </location>
</feature>